<dbReference type="GO" id="GO:0008273">
    <property type="term" value="F:calcium, potassium:sodium antiporter activity"/>
    <property type="evidence" value="ECO:0007669"/>
    <property type="project" value="TreeGrafter"/>
</dbReference>
<evidence type="ECO:0000259" key="9">
    <source>
        <dbReference type="Pfam" id="PF01699"/>
    </source>
</evidence>
<feature type="transmembrane region" description="Helical" evidence="8">
    <location>
        <begin position="21"/>
        <end position="43"/>
    </location>
</feature>
<evidence type="ECO:0000256" key="3">
    <source>
        <dbReference type="ARBA" id="ARBA00022449"/>
    </source>
</evidence>
<reference evidence="11" key="1">
    <citation type="submission" date="2014-03" db="EMBL/GenBank/DDBJ databases">
        <authorList>
            <person name="Aksoy S."/>
            <person name="Warren W."/>
            <person name="Wilson R.K."/>
        </authorList>
    </citation>
    <scope>NUCLEOTIDE SEQUENCE [LARGE SCALE GENOMIC DNA]</scope>
    <source>
        <strain evidence="11">IAEA</strain>
    </source>
</reference>
<evidence type="ECO:0000256" key="6">
    <source>
        <dbReference type="ARBA" id="ARBA00022989"/>
    </source>
</evidence>
<keyword evidence="5 8" id="KW-0812">Transmembrane</keyword>
<dbReference type="InterPro" id="IPR004481">
    <property type="entry name" value="K/Na/Ca-exchanger"/>
</dbReference>
<feature type="transmembrane region" description="Helical" evidence="8">
    <location>
        <begin position="94"/>
        <end position="116"/>
    </location>
</feature>
<dbReference type="VEuPathDB" id="VectorBase:GBRI010453"/>
<accession>A0A1A9W8U4</accession>
<feature type="transmembrane region" description="Helical" evidence="8">
    <location>
        <begin position="184"/>
        <end position="205"/>
    </location>
</feature>
<keyword evidence="4" id="KW-0109">Calcium transport</keyword>
<evidence type="ECO:0000256" key="1">
    <source>
        <dbReference type="ARBA" id="ARBA00004141"/>
    </source>
</evidence>
<evidence type="ECO:0000256" key="5">
    <source>
        <dbReference type="ARBA" id="ARBA00022692"/>
    </source>
</evidence>
<evidence type="ECO:0000256" key="4">
    <source>
        <dbReference type="ARBA" id="ARBA00022568"/>
    </source>
</evidence>
<protein>
    <recommendedName>
        <fullName evidence="9">Sodium/calcium exchanger membrane region domain-containing protein</fullName>
    </recommendedName>
</protein>
<feature type="transmembrane region" description="Helical" evidence="8">
    <location>
        <begin position="212"/>
        <end position="231"/>
    </location>
</feature>
<comment type="subcellular location">
    <subcellularLocation>
        <location evidence="1">Membrane</location>
        <topology evidence="1">Multi-pass membrane protein</topology>
    </subcellularLocation>
</comment>
<feature type="domain" description="Sodium/calcium exchanger membrane region" evidence="9">
    <location>
        <begin position="322"/>
        <end position="390"/>
    </location>
</feature>
<feature type="transmembrane region" description="Helical" evidence="8">
    <location>
        <begin position="237"/>
        <end position="256"/>
    </location>
</feature>
<keyword evidence="6 8" id="KW-1133">Transmembrane helix</keyword>
<feature type="transmembrane region" description="Helical" evidence="8">
    <location>
        <begin position="148"/>
        <end position="172"/>
    </location>
</feature>
<dbReference type="AlphaFoldDB" id="A0A1A9W8U4"/>
<keyword evidence="4" id="KW-0106">Calcium</keyword>
<name>A0A1A9W8U4_9MUSC</name>
<sequence length="409" mass="45559">MLIQLEFHLYKERLKKFKLHCWSKILLCIIVLIFLGQFLLMLLHNIKQDRNEGESVMSVHSQRNLLTKDLKPNQCTNAAILQFPGDGLSRAQRLQGWIIVHIVLTVYGFWFLAIVCNDYLIPCIQQICEGKLNMKSLIRLGFTMDRDIIGATIMAAAVSTPELFINCVGTFITKGDIGESTVVGSALFNMLAVPACCGLFLGNSLELDWWPITRDCLSYLMAVLMLLGIVVDGRIMWYEAFGLVSAYFLYVLVMYCHKSVAYKTRQFLLGHRVPRNHYQQVTEFTPLILKTDLKGLSNGYSQYSLAYEAHSCLNLTELGKDVTTELGDTLSIPDAVMGLTILAIGMTVPEAVSSISVTRQGFGIMGLSNSLGSNTFSILLSLGLPWLINCPAAAKSSGKIGRFILIYLE</sequence>
<dbReference type="STRING" id="37001.A0A1A9W8U4"/>
<evidence type="ECO:0000313" key="11">
    <source>
        <dbReference type="Proteomes" id="UP000091820"/>
    </source>
</evidence>
<proteinExistence type="inferred from homology"/>
<dbReference type="PANTHER" id="PTHR10846:SF73">
    <property type="entry name" value="SODIUM_CALCIUM EXCHANGER MEMBRANE REGION DOMAIN-CONTAINING PROTEIN"/>
    <property type="match status" value="1"/>
</dbReference>
<dbReference type="Pfam" id="PF01699">
    <property type="entry name" value="Na_Ca_ex"/>
    <property type="match status" value="2"/>
</dbReference>
<dbReference type="GO" id="GO:0005886">
    <property type="term" value="C:plasma membrane"/>
    <property type="evidence" value="ECO:0007669"/>
    <property type="project" value="TreeGrafter"/>
</dbReference>
<keyword evidence="11" id="KW-1185">Reference proteome</keyword>
<dbReference type="EnsemblMetazoa" id="GBRI010453-RA">
    <property type="protein sequence ID" value="GBRI010453-PA"/>
    <property type="gene ID" value="GBRI010453"/>
</dbReference>
<reference evidence="10" key="2">
    <citation type="submission" date="2020-05" db="UniProtKB">
        <authorList>
            <consortium name="EnsemblMetazoa"/>
        </authorList>
    </citation>
    <scope>IDENTIFICATION</scope>
    <source>
        <strain evidence="10">IAEA</strain>
    </source>
</reference>
<organism evidence="10 11">
    <name type="scientific">Glossina brevipalpis</name>
    <dbReference type="NCBI Taxonomy" id="37001"/>
    <lineage>
        <taxon>Eukaryota</taxon>
        <taxon>Metazoa</taxon>
        <taxon>Ecdysozoa</taxon>
        <taxon>Arthropoda</taxon>
        <taxon>Hexapoda</taxon>
        <taxon>Insecta</taxon>
        <taxon>Pterygota</taxon>
        <taxon>Neoptera</taxon>
        <taxon>Endopterygota</taxon>
        <taxon>Diptera</taxon>
        <taxon>Brachycera</taxon>
        <taxon>Muscomorpha</taxon>
        <taxon>Hippoboscoidea</taxon>
        <taxon>Glossinidae</taxon>
        <taxon>Glossina</taxon>
    </lineage>
</organism>
<evidence type="ECO:0000256" key="2">
    <source>
        <dbReference type="ARBA" id="ARBA00005364"/>
    </source>
</evidence>
<dbReference type="PANTHER" id="PTHR10846">
    <property type="entry name" value="SODIUM/POTASSIUM/CALCIUM EXCHANGER"/>
    <property type="match status" value="1"/>
</dbReference>
<keyword evidence="3" id="KW-0050">Antiport</keyword>
<dbReference type="InterPro" id="IPR004837">
    <property type="entry name" value="NaCa_Exmemb"/>
</dbReference>
<dbReference type="InterPro" id="IPR044880">
    <property type="entry name" value="NCX_ion-bd_dom_sf"/>
</dbReference>
<evidence type="ECO:0000256" key="7">
    <source>
        <dbReference type="ARBA" id="ARBA00023136"/>
    </source>
</evidence>
<feature type="domain" description="Sodium/calcium exchanger membrane region" evidence="9">
    <location>
        <begin position="103"/>
        <end position="255"/>
    </location>
</feature>
<dbReference type="GO" id="GO:0005262">
    <property type="term" value="F:calcium channel activity"/>
    <property type="evidence" value="ECO:0007669"/>
    <property type="project" value="TreeGrafter"/>
</dbReference>
<comment type="similarity">
    <text evidence="2">Belongs to the Ca(2+):cation antiporter (CaCA) (TC 2.A.19) family. SLC24A subfamily.</text>
</comment>
<keyword evidence="7 8" id="KW-0472">Membrane</keyword>
<keyword evidence="4" id="KW-0406">Ion transport</keyword>
<dbReference type="GO" id="GO:0006874">
    <property type="term" value="P:intracellular calcium ion homeostasis"/>
    <property type="evidence" value="ECO:0007669"/>
    <property type="project" value="TreeGrafter"/>
</dbReference>
<evidence type="ECO:0000256" key="8">
    <source>
        <dbReference type="SAM" id="Phobius"/>
    </source>
</evidence>
<keyword evidence="4" id="KW-0813">Transport</keyword>
<dbReference type="Proteomes" id="UP000091820">
    <property type="component" value="Unassembled WGS sequence"/>
</dbReference>
<evidence type="ECO:0000313" key="10">
    <source>
        <dbReference type="EnsemblMetazoa" id="GBRI010453-PA"/>
    </source>
</evidence>
<dbReference type="Gene3D" id="1.20.1420.30">
    <property type="entry name" value="NCX, central ion-binding region"/>
    <property type="match status" value="1"/>
</dbReference>